<keyword evidence="5" id="KW-0288">FMN</keyword>
<dbReference type="GO" id="GO:0005829">
    <property type="term" value="C:cytosol"/>
    <property type="evidence" value="ECO:0007669"/>
    <property type="project" value="TreeGrafter"/>
</dbReference>
<evidence type="ECO:0000313" key="13">
    <source>
        <dbReference type="EMBL" id="SHK29126.1"/>
    </source>
</evidence>
<reference evidence="14" key="1">
    <citation type="submission" date="2016-11" db="EMBL/GenBank/DDBJ databases">
        <authorList>
            <person name="Varghese N."/>
            <person name="Submissions S."/>
        </authorList>
    </citation>
    <scope>NUCLEOTIDE SEQUENCE [LARGE SCALE GENOMIC DNA]</scope>
    <source>
        <strain evidence="14">DSM 22212</strain>
    </source>
</reference>
<dbReference type="InterPro" id="IPR017938">
    <property type="entry name" value="Riboflavin_synthase-like_b-brl"/>
</dbReference>
<dbReference type="Gene3D" id="2.40.30.10">
    <property type="entry name" value="Translation factors"/>
    <property type="match status" value="1"/>
</dbReference>
<evidence type="ECO:0000256" key="10">
    <source>
        <dbReference type="ARBA" id="ARBA00052219"/>
    </source>
</evidence>
<dbReference type="PRINTS" id="PR00371">
    <property type="entry name" value="FPNCR"/>
</dbReference>
<evidence type="ECO:0000256" key="1">
    <source>
        <dbReference type="ARBA" id="ARBA00001917"/>
    </source>
</evidence>
<evidence type="ECO:0000256" key="3">
    <source>
        <dbReference type="ARBA" id="ARBA00012604"/>
    </source>
</evidence>
<name>A0A1M6R9M6_9BACT</name>
<keyword evidence="8" id="KW-0560">Oxidoreductase</keyword>
<keyword evidence="6" id="KW-0274">FAD</keyword>
<evidence type="ECO:0000256" key="8">
    <source>
        <dbReference type="ARBA" id="ARBA00023002"/>
    </source>
</evidence>
<dbReference type="EC" id="1.8.1.2" evidence="3"/>
<dbReference type="InterPro" id="IPR001709">
    <property type="entry name" value="Flavoprot_Pyr_Nucl_cyt_Rdtase"/>
</dbReference>
<dbReference type="CDD" id="cd06199">
    <property type="entry name" value="SiR"/>
    <property type="match status" value="1"/>
</dbReference>
<organism evidence="13 14">
    <name type="scientific">Rhodothermus profundi</name>
    <dbReference type="NCBI Taxonomy" id="633813"/>
    <lineage>
        <taxon>Bacteria</taxon>
        <taxon>Pseudomonadati</taxon>
        <taxon>Rhodothermota</taxon>
        <taxon>Rhodothermia</taxon>
        <taxon>Rhodothermales</taxon>
        <taxon>Rhodothermaceae</taxon>
        <taxon>Rhodothermus</taxon>
    </lineage>
</organism>
<dbReference type="GO" id="GO:0010181">
    <property type="term" value="F:FMN binding"/>
    <property type="evidence" value="ECO:0007669"/>
    <property type="project" value="TreeGrafter"/>
</dbReference>
<keyword evidence="4" id="KW-0285">Flavoprotein</keyword>
<dbReference type="RefSeq" id="WP_178139377.1">
    <property type="nucleotide sequence ID" value="NZ_FRAU01000002.1"/>
</dbReference>
<evidence type="ECO:0000256" key="7">
    <source>
        <dbReference type="ARBA" id="ARBA00022857"/>
    </source>
</evidence>
<dbReference type="SUPFAM" id="SSF63380">
    <property type="entry name" value="Riboflavin synthase domain-like"/>
    <property type="match status" value="1"/>
</dbReference>
<dbReference type="NCBIfam" id="NF004859">
    <property type="entry name" value="PRK06214.1"/>
    <property type="match status" value="1"/>
</dbReference>
<comment type="cofactor">
    <cofactor evidence="1">
        <name>FMN</name>
        <dbReference type="ChEBI" id="CHEBI:58210"/>
    </cofactor>
</comment>
<dbReference type="InterPro" id="IPR001433">
    <property type="entry name" value="OxRdtase_FAD/NAD-bd"/>
</dbReference>
<evidence type="ECO:0000256" key="4">
    <source>
        <dbReference type="ARBA" id="ARBA00022630"/>
    </source>
</evidence>
<keyword evidence="9" id="KW-0198">Cysteine biosynthesis</keyword>
<accession>A0A1M6R9M6</accession>
<dbReference type="Gene3D" id="3.40.50.80">
    <property type="entry name" value="Nucleotide-binding domain of ferredoxin-NADP reductase (FNR) module"/>
    <property type="match status" value="1"/>
</dbReference>
<protein>
    <recommendedName>
        <fullName evidence="3">assimilatory sulfite reductase (NADPH)</fullName>
        <ecNumber evidence="3">1.8.1.2</ecNumber>
    </recommendedName>
</protein>
<dbReference type="InterPro" id="IPR003097">
    <property type="entry name" value="CysJ-like_FAD-binding"/>
</dbReference>
<dbReference type="InterPro" id="IPR017927">
    <property type="entry name" value="FAD-bd_FR_type"/>
</dbReference>
<dbReference type="Gene3D" id="1.20.990.10">
    <property type="entry name" value="NADPH-cytochrome p450 Reductase, Chain A, domain 3"/>
    <property type="match status" value="1"/>
</dbReference>
<comment type="cofactor">
    <cofactor evidence="2">
        <name>FAD</name>
        <dbReference type="ChEBI" id="CHEBI:57692"/>
    </cofactor>
</comment>
<dbReference type="PANTHER" id="PTHR19384">
    <property type="entry name" value="NITRIC OXIDE SYNTHASE-RELATED"/>
    <property type="match status" value="1"/>
</dbReference>
<evidence type="ECO:0000256" key="2">
    <source>
        <dbReference type="ARBA" id="ARBA00001974"/>
    </source>
</evidence>
<dbReference type="GO" id="GO:0019344">
    <property type="term" value="P:cysteine biosynthetic process"/>
    <property type="evidence" value="ECO:0007669"/>
    <property type="project" value="UniProtKB-KW"/>
</dbReference>
<dbReference type="PANTHER" id="PTHR19384:SF128">
    <property type="entry name" value="NADPH OXIDOREDUCTASE A"/>
    <property type="match status" value="1"/>
</dbReference>
<keyword evidence="7" id="KW-0521">NADP</keyword>
<dbReference type="GO" id="GO:0004783">
    <property type="term" value="F:sulfite reductase (NADPH) activity"/>
    <property type="evidence" value="ECO:0007669"/>
    <property type="project" value="UniProtKB-EC"/>
</dbReference>
<comment type="catalytic activity">
    <reaction evidence="10">
        <text>hydrogen sulfide + 3 NADP(+) + 3 H2O = sulfite + 3 NADPH + 4 H(+)</text>
        <dbReference type="Rhea" id="RHEA:13801"/>
        <dbReference type="ChEBI" id="CHEBI:15377"/>
        <dbReference type="ChEBI" id="CHEBI:15378"/>
        <dbReference type="ChEBI" id="CHEBI:17359"/>
        <dbReference type="ChEBI" id="CHEBI:29919"/>
        <dbReference type="ChEBI" id="CHEBI:57783"/>
        <dbReference type="ChEBI" id="CHEBI:58349"/>
        <dbReference type="EC" id="1.8.1.2"/>
    </reaction>
</comment>
<dbReference type="InterPro" id="IPR023173">
    <property type="entry name" value="NADPH_Cyt_P450_Rdtase_alpha"/>
</dbReference>
<evidence type="ECO:0000256" key="6">
    <source>
        <dbReference type="ARBA" id="ARBA00022827"/>
    </source>
</evidence>
<keyword evidence="9" id="KW-0028">Amino-acid biosynthesis</keyword>
<dbReference type="GO" id="GO:0050660">
    <property type="term" value="F:flavin adenine dinucleotide binding"/>
    <property type="evidence" value="ECO:0007669"/>
    <property type="project" value="TreeGrafter"/>
</dbReference>
<dbReference type="EMBL" id="FRAU01000002">
    <property type="protein sequence ID" value="SHK29126.1"/>
    <property type="molecule type" value="Genomic_DNA"/>
</dbReference>
<dbReference type="FunFam" id="3.40.50.80:FF:000001">
    <property type="entry name" value="NADPH--cytochrome P450 reductase 1"/>
    <property type="match status" value="1"/>
</dbReference>
<dbReference type="InterPro" id="IPR039261">
    <property type="entry name" value="FNR_nucleotide-bd"/>
</dbReference>
<dbReference type="Proteomes" id="UP000185812">
    <property type="component" value="Unassembled WGS sequence"/>
</dbReference>
<dbReference type="PROSITE" id="PS51384">
    <property type="entry name" value="FAD_FR"/>
    <property type="match status" value="1"/>
</dbReference>
<dbReference type="Pfam" id="PF00667">
    <property type="entry name" value="FAD_binding_1"/>
    <property type="match status" value="1"/>
</dbReference>
<feature type="domain" description="FAD-binding FR-type" evidence="12">
    <location>
        <begin position="67"/>
        <end position="281"/>
    </location>
</feature>
<dbReference type="SUPFAM" id="SSF52343">
    <property type="entry name" value="Ferredoxin reductase-like, C-terminal NADP-linked domain"/>
    <property type="match status" value="1"/>
</dbReference>
<keyword evidence="14" id="KW-1185">Reference proteome</keyword>
<evidence type="ECO:0000256" key="9">
    <source>
        <dbReference type="ARBA" id="ARBA00023192"/>
    </source>
</evidence>
<feature type="region of interest" description="Disordered" evidence="11">
    <location>
        <begin position="40"/>
        <end position="72"/>
    </location>
</feature>
<dbReference type="AlphaFoldDB" id="A0A1M6R9M6"/>
<evidence type="ECO:0000313" key="14">
    <source>
        <dbReference type="Proteomes" id="UP000185812"/>
    </source>
</evidence>
<sequence>MQVPYLPETAPFTPEQRAWLNDFFLQLALRSLERVSDSLTAEAQPSLPGGDDQASTEPSAPPRYDRKHPFPAHLLQSKRLTGEGSTKDIRHVIFSLEGSGLSYEVGDALGVYPENDPELVAALLTTLGYTGEEPVQLSSGSELPIREALLRHYELGTLPRPLLEAAAPSHELLPRLLDDSAALQDYLAGRDLLDLLHEAPAFRPDPTTLIKLLRPLAPRLYSISSSPRVHPEAVHLTVGVVRYNAHGRLRKGVCSTFLAERAALDQPVPVFIHSNPNFRLPDDPDTPIIMIGAGTGIAPFRAFLEEREVTGARGPNWLFFGERNRATDFLYRDELERWCKRGVLTRLDTAFSRDQAQKCYVQHRMLAQARTFYAWLEEGACVYVCGDATRMARDVEAALLTIIQQEGGHSEEAARAYLADLKKSRRYQRDVY</sequence>
<evidence type="ECO:0000259" key="12">
    <source>
        <dbReference type="PROSITE" id="PS51384"/>
    </source>
</evidence>
<evidence type="ECO:0000256" key="11">
    <source>
        <dbReference type="SAM" id="MobiDB-lite"/>
    </source>
</evidence>
<gene>
    <name evidence="13" type="ORF">SAMN04488087_0756</name>
</gene>
<evidence type="ECO:0000256" key="5">
    <source>
        <dbReference type="ARBA" id="ARBA00022643"/>
    </source>
</evidence>
<dbReference type="STRING" id="633813.SAMN04488087_0756"/>
<proteinExistence type="predicted"/>
<dbReference type="Pfam" id="PF00175">
    <property type="entry name" value="NAD_binding_1"/>
    <property type="match status" value="1"/>
</dbReference>